<dbReference type="CDD" id="cd15904">
    <property type="entry name" value="TSPO_MBR"/>
    <property type="match status" value="1"/>
</dbReference>
<feature type="transmembrane region" description="Helical" evidence="6">
    <location>
        <begin position="56"/>
        <end position="77"/>
    </location>
</feature>
<dbReference type="OrthoDB" id="9795496at2"/>
<name>A0A2T0B881_9CLOT</name>
<dbReference type="RefSeq" id="WP_106062665.1">
    <property type="nucleotide sequence ID" value="NZ_PVXO01000009.1"/>
</dbReference>
<dbReference type="Proteomes" id="UP000239706">
    <property type="component" value="Unassembled WGS sequence"/>
</dbReference>
<dbReference type="PANTHER" id="PTHR10057">
    <property type="entry name" value="PERIPHERAL-TYPE BENZODIAZEPINE RECEPTOR"/>
    <property type="match status" value="1"/>
</dbReference>
<dbReference type="GO" id="GO:0016020">
    <property type="term" value="C:membrane"/>
    <property type="evidence" value="ECO:0007669"/>
    <property type="project" value="UniProtKB-SubCell"/>
</dbReference>
<dbReference type="EMBL" id="PVXO01000009">
    <property type="protein sequence ID" value="PRR80099.1"/>
    <property type="molecule type" value="Genomic_DNA"/>
</dbReference>
<evidence type="ECO:0000256" key="2">
    <source>
        <dbReference type="ARBA" id="ARBA00007524"/>
    </source>
</evidence>
<keyword evidence="8" id="KW-1185">Reference proteome</keyword>
<keyword evidence="3 6" id="KW-0812">Transmembrane</keyword>
<feature type="transmembrane region" description="Helical" evidence="6">
    <location>
        <begin position="140"/>
        <end position="162"/>
    </location>
</feature>
<evidence type="ECO:0000313" key="7">
    <source>
        <dbReference type="EMBL" id="PRR80099.1"/>
    </source>
</evidence>
<comment type="caution">
    <text evidence="7">The sequence shown here is derived from an EMBL/GenBank/DDBJ whole genome shotgun (WGS) entry which is preliminary data.</text>
</comment>
<keyword evidence="5 6" id="KW-0472">Membrane</keyword>
<dbReference type="InterPro" id="IPR038330">
    <property type="entry name" value="TspO/MBR-related_sf"/>
</dbReference>
<evidence type="ECO:0000256" key="4">
    <source>
        <dbReference type="ARBA" id="ARBA00022989"/>
    </source>
</evidence>
<dbReference type="GO" id="GO:0033013">
    <property type="term" value="P:tetrapyrrole metabolic process"/>
    <property type="evidence" value="ECO:0007669"/>
    <property type="project" value="UniProtKB-ARBA"/>
</dbReference>
<protein>
    <submittedName>
        <fullName evidence="7">TspO/MBR family protein</fullName>
    </submittedName>
</protein>
<accession>A0A2T0B881</accession>
<feature type="transmembrane region" description="Helical" evidence="6">
    <location>
        <begin position="115"/>
        <end position="133"/>
    </location>
</feature>
<dbReference type="PIRSF" id="PIRSF005859">
    <property type="entry name" value="PBR"/>
    <property type="match status" value="1"/>
</dbReference>
<keyword evidence="4 6" id="KW-1133">Transmembrane helix</keyword>
<sequence length="166" mass="19402">MKEHIYKVGGGKNIYLLITSIVITELTGVLAVFLSGDIRQIFTNLKKPAFTPPASVFPIVWIVLYLFLGIAAYRIILLGKRGLNVKLPLRLYGTQLMLNILWSIIFFRFRIIQLAFFELILLVFFIILTILEFRRYDKSAAYLLIPYLVWSTFILVLNYFFWLQNI</sequence>
<proteinExistence type="inferred from homology"/>
<organism evidence="7 8">
    <name type="scientific">Clostridium liquoris</name>
    <dbReference type="NCBI Taxonomy" id="1289519"/>
    <lineage>
        <taxon>Bacteria</taxon>
        <taxon>Bacillati</taxon>
        <taxon>Bacillota</taxon>
        <taxon>Clostridia</taxon>
        <taxon>Eubacteriales</taxon>
        <taxon>Clostridiaceae</taxon>
        <taxon>Clostridium</taxon>
    </lineage>
</organism>
<comment type="subcellular location">
    <subcellularLocation>
        <location evidence="1">Membrane</location>
        <topology evidence="1">Multi-pass membrane protein</topology>
    </subcellularLocation>
</comment>
<feature type="transmembrane region" description="Helical" evidence="6">
    <location>
        <begin position="89"/>
        <end position="109"/>
    </location>
</feature>
<comment type="similarity">
    <text evidence="2">Belongs to the TspO/BZRP family.</text>
</comment>
<feature type="transmembrane region" description="Helical" evidence="6">
    <location>
        <begin position="14"/>
        <end position="36"/>
    </location>
</feature>
<evidence type="ECO:0000256" key="1">
    <source>
        <dbReference type="ARBA" id="ARBA00004141"/>
    </source>
</evidence>
<dbReference type="Pfam" id="PF03073">
    <property type="entry name" value="TspO_MBR"/>
    <property type="match status" value="1"/>
</dbReference>
<dbReference type="InterPro" id="IPR004307">
    <property type="entry name" value="TspO_MBR"/>
</dbReference>
<evidence type="ECO:0000256" key="5">
    <source>
        <dbReference type="ARBA" id="ARBA00023136"/>
    </source>
</evidence>
<reference evidence="7 8" key="1">
    <citation type="submission" date="2018-03" db="EMBL/GenBank/DDBJ databases">
        <title>Genome sequence of Clostridium liquoris DSM 100320.</title>
        <authorList>
            <person name="Poehlein A."/>
            <person name="Daniel R."/>
        </authorList>
    </citation>
    <scope>NUCLEOTIDE SEQUENCE [LARGE SCALE GENOMIC DNA]</scope>
    <source>
        <strain evidence="7 8">DSM 100320</strain>
    </source>
</reference>
<evidence type="ECO:0000256" key="3">
    <source>
        <dbReference type="ARBA" id="ARBA00022692"/>
    </source>
</evidence>
<gene>
    <name evidence="7" type="ORF">CLLI_04830</name>
</gene>
<dbReference type="PANTHER" id="PTHR10057:SF0">
    <property type="entry name" value="TRANSLOCATOR PROTEIN"/>
    <property type="match status" value="1"/>
</dbReference>
<evidence type="ECO:0000313" key="8">
    <source>
        <dbReference type="Proteomes" id="UP000239706"/>
    </source>
</evidence>
<dbReference type="Gene3D" id="1.20.1260.100">
    <property type="entry name" value="TspO/MBR protein"/>
    <property type="match status" value="1"/>
</dbReference>
<evidence type="ECO:0000256" key="6">
    <source>
        <dbReference type="SAM" id="Phobius"/>
    </source>
</evidence>
<dbReference type="FunFam" id="1.20.1260.100:FF:000001">
    <property type="entry name" value="translocator protein 2"/>
    <property type="match status" value="1"/>
</dbReference>
<dbReference type="AlphaFoldDB" id="A0A2T0B881"/>